<protein>
    <submittedName>
        <fullName evidence="2">Uncharacterized protein</fullName>
    </submittedName>
</protein>
<feature type="region of interest" description="Disordered" evidence="1">
    <location>
        <begin position="16"/>
        <end position="152"/>
    </location>
</feature>
<reference evidence="2 3" key="1">
    <citation type="journal article" date="2021" name="Elife">
        <title>Chloroplast acquisition without the gene transfer in kleptoplastic sea slugs, Plakobranchus ocellatus.</title>
        <authorList>
            <person name="Maeda T."/>
            <person name="Takahashi S."/>
            <person name="Yoshida T."/>
            <person name="Shimamura S."/>
            <person name="Takaki Y."/>
            <person name="Nagai Y."/>
            <person name="Toyoda A."/>
            <person name="Suzuki Y."/>
            <person name="Arimoto A."/>
            <person name="Ishii H."/>
            <person name="Satoh N."/>
            <person name="Nishiyama T."/>
            <person name="Hasebe M."/>
            <person name="Maruyama T."/>
            <person name="Minagawa J."/>
            <person name="Obokata J."/>
            <person name="Shigenobu S."/>
        </authorList>
    </citation>
    <scope>NUCLEOTIDE SEQUENCE [LARGE SCALE GENOMIC DNA]</scope>
</reference>
<dbReference type="Proteomes" id="UP000735302">
    <property type="component" value="Unassembled WGS sequence"/>
</dbReference>
<comment type="caution">
    <text evidence="2">The sequence shown here is derived from an EMBL/GenBank/DDBJ whole genome shotgun (WGS) entry which is preliminary data.</text>
</comment>
<evidence type="ECO:0000313" key="2">
    <source>
        <dbReference type="EMBL" id="GFN81889.1"/>
    </source>
</evidence>
<evidence type="ECO:0000256" key="1">
    <source>
        <dbReference type="SAM" id="MobiDB-lite"/>
    </source>
</evidence>
<feature type="compositionally biased region" description="Basic residues" evidence="1">
    <location>
        <begin position="117"/>
        <end position="127"/>
    </location>
</feature>
<proteinExistence type="predicted"/>
<keyword evidence="3" id="KW-1185">Reference proteome</keyword>
<sequence length="152" mass="16939">MSQNQVQICLMHVARKEDAIETSSSSSSSSSSDDEVGALSSHHKSHSSNRKPTPTQKEKRGIRGLTTMMHSFSSKLRRRSFSSDTAILSRHEKAGPSRSTGSIEQKSTKSANDEAHRRGRNLRKTMRSRVLSVPTYPPSSIRFSQRKPTLKN</sequence>
<evidence type="ECO:0000313" key="3">
    <source>
        <dbReference type="Proteomes" id="UP000735302"/>
    </source>
</evidence>
<feature type="compositionally biased region" description="Polar residues" evidence="1">
    <location>
        <begin position="97"/>
        <end position="110"/>
    </location>
</feature>
<gene>
    <name evidence="2" type="ORF">PoB_000839500</name>
</gene>
<dbReference type="EMBL" id="BLXT01000975">
    <property type="protein sequence ID" value="GFN81889.1"/>
    <property type="molecule type" value="Genomic_DNA"/>
</dbReference>
<name>A0AAV3YFP4_9GAST</name>
<dbReference type="AlphaFoldDB" id="A0AAV3YFP4"/>
<accession>A0AAV3YFP4</accession>
<organism evidence="2 3">
    <name type="scientific">Plakobranchus ocellatus</name>
    <dbReference type="NCBI Taxonomy" id="259542"/>
    <lineage>
        <taxon>Eukaryota</taxon>
        <taxon>Metazoa</taxon>
        <taxon>Spiralia</taxon>
        <taxon>Lophotrochozoa</taxon>
        <taxon>Mollusca</taxon>
        <taxon>Gastropoda</taxon>
        <taxon>Heterobranchia</taxon>
        <taxon>Euthyneura</taxon>
        <taxon>Panpulmonata</taxon>
        <taxon>Sacoglossa</taxon>
        <taxon>Placobranchoidea</taxon>
        <taxon>Plakobranchidae</taxon>
        <taxon>Plakobranchus</taxon>
    </lineage>
</organism>